<proteinExistence type="predicted"/>
<gene>
    <name evidence="1" type="ORF">UFOPK3472_02993</name>
</gene>
<organism evidence="1">
    <name type="scientific">freshwater metagenome</name>
    <dbReference type="NCBI Taxonomy" id="449393"/>
    <lineage>
        <taxon>unclassified sequences</taxon>
        <taxon>metagenomes</taxon>
        <taxon>ecological metagenomes</taxon>
    </lineage>
</organism>
<name>A0A6J7GUD6_9ZZZZ</name>
<evidence type="ECO:0000313" key="1">
    <source>
        <dbReference type="EMBL" id="CAB4910428.1"/>
    </source>
</evidence>
<dbReference type="InterPro" id="IPR021678">
    <property type="entry name" value="DUF3263"/>
</dbReference>
<dbReference type="AlphaFoldDB" id="A0A6J7GUD6"/>
<protein>
    <submittedName>
        <fullName evidence="1">Unannotated protein</fullName>
    </submittedName>
</protein>
<dbReference type="Pfam" id="PF11662">
    <property type="entry name" value="DUF3263"/>
    <property type="match status" value="1"/>
</dbReference>
<accession>A0A6J7GUD6</accession>
<reference evidence="1" key="1">
    <citation type="submission" date="2020-05" db="EMBL/GenBank/DDBJ databases">
        <authorList>
            <person name="Chiriac C."/>
            <person name="Salcher M."/>
            <person name="Ghai R."/>
            <person name="Kavagutti S V."/>
        </authorList>
    </citation>
    <scope>NUCLEOTIDE SEQUENCE</scope>
</reference>
<dbReference type="EMBL" id="CAFBLX010000260">
    <property type="protein sequence ID" value="CAB4910428.1"/>
    <property type="molecule type" value="Genomic_DNA"/>
</dbReference>
<sequence length="86" mass="9673">MRTTTETLASTLGCPETKRMIDFATRWMPYGGGPAEDILVGFGISPTEYFTRLAAVLREPDTESTLDRDTMSALLEVCRRRLWLGE</sequence>